<reference evidence="1" key="3">
    <citation type="submission" date="2025-08" db="UniProtKB">
        <authorList>
            <consortium name="Ensembl"/>
        </authorList>
    </citation>
    <scope>IDENTIFICATION</scope>
</reference>
<reference evidence="1" key="2">
    <citation type="journal article" date="2008" name="Genome Biol.">
        <title>Improved genome assembly and evidence-based global gene model set for the chordate Ciona intestinalis: new insight into intron and operon populations.</title>
        <authorList>
            <person name="Satou Y."/>
            <person name="Mineta K."/>
            <person name="Ogasawara M."/>
            <person name="Sasakura Y."/>
            <person name="Shoguchi E."/>
            <person name="Ueno K."/>
            <person name="Yamada L."/>
            <person name="Matsumoto J."/>
            <person name="Wasserscheid J."/>
            <person name="Dewar K."/>
            <person name="Wiley G.B."/>
            <person name="Macmil S.L."/>
            <person name="Roe B.A."/>
            <person name="Zeller R.W."/>
            <person name="Hastings K.E."/>
            <person name="Lemaire P."/>
            <person name="Lindquist E."/>
            <person name="Endo T."/>
            <person name="Hotta K."/>
            <person name="Inaba K."/>
        </authorList>
    </citation>
    <scope>NUCLEOTIDE SEQUENCE [LARGE SCALE GENOMIC DNA]</scope>
    <source>
        <strain evidence="1">wild type</strain>
    </source>
</reference>
<reference evidence="2" key="1">
    <citation type="journal article" date="2002" name="Science">
        <title>The draft genome of Ciona intestinalis: insights into chordate and vertebrate origins.</title>
        <authorList>
            <person name="Dehal P."/>
            <person name="Satou Y."/>
            <person name="Campbell R.K."/>
            <person name="Chapman J."/>
            <person name="Degnan B."/>
            <person name="De Tomaso A."/>
            <person name="Davidson B."/>
            <person name="Di Gregorio A."/>
            <person name="Gelpke M."/>
            <person name="Goodstein D.M."/>
            <person name="Harafuji N."/>
            <person name="Hastings K.E."/>
            <person name="Ho I."/>
            <person name="Hotta K."/>
            <person name="Huang W."/>
            <person name="Kawashima T."/>
            <person name="Lemaire P."/>
            <person name="Martinez D."/>
            <person name="Meinertzhagen I.A."/>
            <person name="Necula S."/>
            <person name="Nonaka M."/>
            <person name="Putnam N."/>
            <person name="Rash S."/>
            <person name="Saiga H."/>
            <person name="Satake M."/>
            <person name="Terry A."/>
            <person name="Yamada L."/>
            <person name="Wang H.G."/>
            <person name="Awazu S."/>
            <person name="Azumi K."/>
            <person name="Boore J."/>
            <person name="Branno M."/>
            <person name="Chin-Bow S."/>
            <person name="DeSantis R."/>
            <person name="Doyle S."/>
            <person name="Francino P."/>
            <person name="Keys D.N."/>
            <person name="Haga S."/>
            <person name="Hayashi H."/>
            <person name="Hino K."/>
            <person name="Imai K.S."/>
            <person name="Inaba K."/>
            <person name="Kano S."/>
            <person name="Kobayashi K."/>
            <person name="Kobayashi M."/>
            <person name="Lee B.I."/>
            <person name="Makabe K.W."/>
            <person name="Manohar C."/>
            <person name="Matassi G."/>
            <person name="Medina M."/>
            <person name="Mochizuki Y."/>
            <person name="Mount S."/>
            <person name="Morishita T."/>
            <person name="Miura S."/>
            <person name="Nakayama A."/>
            <person name="Nishizaka S."/>
            <person name="Nomoto H."/>
            <person name="Ohta F."/>
            <person name="Oishi K."/>
            <person name="Rigoutsos I."/>
            <person name="Sano M."/>
            <person name="Sasaki A."/>
            <person name="Sasakura Y."/>
            <person name="Shoguchi E."/>
            <person name="Shin-i T."/>
            <person name="Spagnuolo A."/>
            <person name="Stainier D."/>
            <person name="Suzuki M.M."/>
            <person name="Tassy O."/>
            <person name="Takatori N."/>
            <person name="Tokuoka M."/>
            <person name="Yagi K."/>
            <person name="Yoshizaki F."/>
            <person name="Wada S."/>
            <person name="Zhang C."/>
            <person name="Hyatt P.D."/>
            <person name="Larimer F."/>
            <person name="Detter C."/>
            <person name="Doggett N."/>
            <person name="Glavina T."/>
            <person name="Hawkins T."/>
            <person name="Richardson P."/>
            <person name="Lucas S."/>
            <person name="Kohara Y."/>
            <person name="Levine M."/>
            <person name="Satoh N."/>
            <person name="Rokhsar D.S."/>
        </authorList>
    </citation>
    <scope>NUCLEOTIDE SEQUENCE [LARGE SCALE GENOMIC DNA]</scope>
</reference>
<name>F6UZL7_CIOIN</name>
<dbReference type="HOGENOM" id="CLU_1622667_0_0_1"/>
<keyword evidence="2" id="KW-1185">Reference proteome</keyword>
<dbReference type="STRING" id="7719.ENSCINP00000026264"/>
<dbReference type="EMBL" id="EAAA01001202">
    <property type="status" value="NOT_ANNOTATED_CDS"/>
    <property type="molecule type" value="Genomic_DNA"/>
</dbReference>
<proteinExistence type="predicted"/>
<dbReference type="Ensembl" id="ENSCINT00000026510.1">
    <property type="protein sequence ID" value="ENSCINP00000026264.1"/>
    <property type="gene ID" value="ENSCING00000014548.1"/>
</dbReference>
<accession>F6UZL7</accession>
<sequence length="164" mass="18792">MKTVPPPTTMTNNKTQVLEELSSRLDRNRTVDVHGRSANGDTRDCTTTTFPDSCNINVEHSNMSELLIPPYDIPYCQRVPCVDADENADNDEKTCLLHPGCYFDRELSAFRKYYGHAVMPGIPVCHQVIRNDRFLQIAQNLMTVGNYTWNALHTNCLLREYHEE</sequence>
<protein>
    <submittedName>
        <fullName evidence="1">Uncharacterized protein</fullName>
    </submittedName>
</protein>
<dbReference type="GeneTree" id="ENSGT00940000173511"/>
<evidence type="ECO:0000313" key="2">
    <source>
        <dbReference type="Proteomes" id="UP000008144"/>
    </source>
</evidence>
<dbReference type="InParanoid" id="F6UZL7"/>
<dbReference type="AlphaFoldDB" id="F6UZL7"/>
<dbReference type="Proteomes" id="UP000008144">
    <property type="component" value="Chromosome 14"/>
</dbReference>
<evidence type="ECO:0000313" key="1">
    <source>
        <dbReference type="Ensembl" id="ENSCINP00000026264.1"/>
    </source>
</evidence>
<organism evidence="1 2">
    <name type="scientific">Ciona intestinalis</name>
    <name type="common">Transparent sea squirt</name>
    <name type="synonym">Ascidia intestinalis</name>
    <dbReference type="NCBI Taxonomy" id="7719"/>
    <lineage>
        <taxon>Eukaryota</taxon>
        <taxon>Metazoa</taxon>
        <taxon>Chordata</taxon>
        <taxon>Tunicata</taxon>
        <taxon>Ascidiacea</taxon>
        <taxon>Phlebobranchia</taxon>
        <taxon>Cionidae</taxon>
        <taxon>Ciona</taxon>
    </lineage>
</organism>
<reference evidence="1" key="4">
    <citation type="submission" date="2025-09" db="UniProtKB">
        <authorList>
            <consortium name="Ensembl"/>
        </authorList>
    </citation>
    <scope>IDENTIFICATION</scope>
</reference>